<accession>A0A2H0XAH2</accession>
<sequence length="277" mass="30217">MQIYERKEEEKMKRILVTMMVLAILFSGCTKAGQGISPLAGLNPTPEAVKASDSATIVVAKASAKATQTPRVGATAVQTSGGQYIEANKPATNYDYVVDGDTVRFDKVTGKILGFGLQKSDGTRINESDTSKIAPEEIRWSGRMAIILWNGNAGLLKTAVSGNPTWREILNVTIWIARGGLWVLTKDPKVNIDQYTGQVPIPGNIQTVESWLKLVYDVNFNRSLFQQRDSPQQNVLNQLGMKIEDMPDSSAEFSTPESVAKVCPGLIQLAEKRGWGG</sequence>
<dbReference type="Proteomes" id="UP000231098">
    <property type="component" value="Unassembled WGS sequence"/>
</dbReference>
<dbReference type="AlphaFoldDB" id="A0A2H0XAH2"/>
<organism evidence="1 2">
    <name type="scientific">candidate division WWE3 bacterium CG08_land_8_20_14_0_20_41_15</name>
    <dbReference type="NCBI Taxonomy" id="1975086"/>
    <lineage>
        <taxon>Bacteria</taxon>
        <taxon>Katanobacteria</taxon>
    </lineage>
</organism>
<reference evidence="2" key="1">
    <citation type="submission" date="2017-09" db="EMBL/GenBank/DDBJ databases">
        <title>Depth-based differentiation of microbial function through sediment-hosted aquifers and enrichment of novel symbionts in the deep terrestrial subsurface.</title>
        <authorList>
            <person name="Probst A.J."/>
            <person name="Ladd B."/>
            <person name="Jarett J.K."/>
            <person name="Geller-Mcgrath D.E."/>
            <person name="Sieber C.M.K."/>
            <person name="Emerson J.B."/>
            <person name="Anantharaman K."/>
            <person name="Thomas B.C."/>
            <person name="Malmstrom R."/>
            <person name="Stieglmeier M."/>
            <person name="Klingl A."/>
            <person name="Woyke T."/>
            <person name="Ryan C.M."/>
            <person name="Banfield J.F."/>
        </authorList>
    </citation>
    <scope>NUCLEOTIDE SEQUENCE [LARGE SCALE GENOMIC DNA]</scope>
</reference>
<evidence type="ECO:0000313" key="2">
    <source>
        <dbReference type="Proteomes" id="UP000231098"/>
    </source>
</evidence>
<evidence type="ECO:0000313" key="1">
    <source>
        <dbReference type="EMBL" id="PIS21861.1"/>
    </source>
</evidence>
<comment type="caution">
    <text evidence="1">The sequence shown here is derived from an EMBL/GenBank/DDBJ whole genome shotgun (WGS) entry which is preliminary data.</text>
</comment>
<dbReference type="PROSITE" id="PS51257">
    <property type="entry name" value="PROKAR_LIPOPROTEIN"/>
    <property type="match status" value="1"/>
</dbReference>
<name>A0A2H0XAH2_UNCKA</name>
<gene>
    <name evidence="1" type="ORF">COT51_00485</name>
</gene>
<proteinExistence type="predicted"/>
<protein>
    <submittedName>
        <fullName evidence="1">Uncharacterized protein</fullName>
    </submittedName>
</protein>
<dbReference type="EMBL" id="PEYV01000010">
    <property type="protein sequence ID" value="PIS21861.1"/>
    <property type="molecule type" value="Genomic_DNA"/>
</dbReference>